<protein>
    <submittedName>
        <fullName evidence="2">Endonuclease</fullName>
    </submittedName>
</protein>
<dbReference type="OrthoDB" id="6913at10239"/>
<dbReference type="Proteomes" id="UP000202656">
    <property type="component" value="Segment"/>
</dbReference>
<keyword evidence="2" id="KW-0540">Nuclease</keyword>
<dbReference type="SUPFAM" id="SSF54060">
    <property type="entry name" value="His-Me finger endonucleases"/>
    <property type="match status" value="1"/>
</dbReference>
<keyword evidence="3" id="KW-1185">Reference proteome</keyword>
<evidence type="ECO:0000313" key="3">
    <source>
        <dbReference type="Proteomes" id="UP000202656"/>
    </source>
</evidence>
<feature type="domain" description="HNH nuclease" evidence="1">
    <location>
        <begin position="159"/>
        <end position="187"/>
    </location>
</feature>
<dbReference type="Gene3D" id="3.90.75.20">
    <property type="match status" value="1"/>
</dbReference>
<dbReference type="GO" id="GO:0004519">
    <property type="term" value="F:endonuclease activity"/>
    <property type="evidence" value="ECO:0007669"/>
    <property type="project" value="UniProtKB-KW"/>
</dbReference>
<gene>
    <name evidence="2" type="ORF">P9872_24</name>
</gene>
<evidence type="ECO:0000313" key="2">
    <source>
        <dbReference type="EMBL" id="AMQ65767.1"/>
    </source>
</evidence>
<dbReference type="InterPro" id="IPR044925">
    <property type="entry name" value="His-Me_finger_sf"/>
</dbReference>
<dbReference type="RefSeq" id="YP_009289375.1">
    <property type="nucleotide sequence ID" value="NC_031094.1"/>
</dbReference>
<dbReference type="Pfam" id="PF13392">
    <property type="entry name" value="HNH_3"/>
    <property type="match status" value="1"/>
</dbReference>
<keyword evidence="2" id="KW-0255">Endonuclease</keyword>
<dbReference type="GeneID" id="29058054"/>
<sequence length="253" mass="29741">MSKTKRGVCANCHTVFEVSKKQRYKIKNGKSVFCSQTCSLEKYGKTKITISEIPCCRCGKMFTPTYNQYKRYKYNDYVSNSFCSNECRWKKEYPYIYHNDYVSVFVNGKEILLDFDVFEKYTKALYIHSDKTNGYNSVGVFHEGKKVLSRLIMSVTDKNQYVDHINGNPLDNRRRNLRVVSHQENMMNKKTYKNNTSKIKGVNLNKKGLWVARIQVGNKRIFLGSSKDKSVAEKLRIEAEKKYFGKYDRKYLK</sequence>
<dbReference type="EMBL" id="KU678390">
    <property type="protein sequence ID" value="AMQ65767.1"/>
    <property type="molecule type" value="Genomic_DNA"/>
</dbReference>
<accession>A0A191KBG5</accession>
<reference evidence="2 3" key="1">
    <citation type="journal article" date="2016" name="Appl. Environ. Microbiol.">
        <title>Identification and Analysis of a Novel Group of Bacteriophages Infecting the Lactic Acid Bacterium Streptococcus thermophilus.</title>
        <authorList>
            <person name="McDonnell B."/>
            <person name="Mahony J."/>
            <person name="Neve H."/>
            <person name="Hanemaaijer L."/>
            <person name="Noben J.P."/>
            <person name="Kouwen T."/>
            <person name="van Sinderen D."/>
        </authorList>
    </citation>
    <scope>NUCLEOTIDE SEQUENCE [LARGE SCALE GENOMIC DNA]</scope>
</reference>
<proteinExistence type="predicted"/>
<keyword evidence="2" id="KW-0378">Hydrolase</keyword>
<dbReference type="InterPro" id="IPR003615">
    <property type="entry name" value="HNH_nuc"/>
</dbReference>
<dbReference type="KEGG" id="vg:29058054"/>
<evidence type="ECO:0000259" key="1">
    <source>
        <dbReference type="Pfam" id="PF13392"/>
    </source>
</evidence>
<organism evidence="2 3">
    <name type="scientific">Streptococcus phage 9872</name>
    <dbReference type="NCBI Taxonomy" id="1814958"/>
    <lineage>
        <taxon>Viruses</taxon>
        <taxon>Duplodnaviria</taxon>
        <taxon>Heunggongvirae</taxon>
        <taxon>Uroviricota</taxon>
        <taxon>Caudoviricetes</taxon>
        <taxon>Piorkowskivirus</taxon>
        <taxon>Piorkowskivirus pv9872</taxon>
    </lineage>
</organism>
<name>A0A191KBG5_9CAUD</name>